<protein>
    <submittedName>
        <fullName evidence="1">Uncharacterized protein</fullName>
    </submittedName>
</protein>
<evidence type="ECO:0000313" key="1">
    <source>
        <dbReference type="EMBL" id="ESQ89741.1"/>
    </source>
</evidence>
<reference evidence="1 2" key="1">
    <citation type="journal article" date="2014" name="Nature">
        <title>Sequential evolution of bacterial morphology by co-option of a developmental regulator.</title>
        <authorList>
            <person name="Jiang C."/>
            <person name="Brown P.J."/>
            <person name="Ducret A."/>
            <person name="Brun Y.V."/>
        </authorList>
    </citation>
    <scope>NUCLEOTIDE SEQUENCE [LARGE SCALE GENOMIC DNA]</scope>
    <source>
        <strain evidence="1 2">DSM 16100</strain>
    </source>
</reference>
<dbReference type="AlphaFoldDB" id="V4PNB9"/>
<sequence length="118" mass="13323">MNGGFKAIKAHAGRAFVAASVKLLGFLTNQIMQLTQGANARKSFIMKFNAEGFFERYNNVDEIIVQIYIMNDPSVFRHTGRTYPVLHFVKLTKRLRLKPGLRISTLKTFFLGSGVKVL</sequence>
<name>V4PNB9_9CAUL</name>
<gene>
    <name evidence="1" type="ORF">ABENE_13430</name>
</gene>
<dbReference type="STRING" id="1121022.GCA_000376105_01962"/>
<comment type="caution">
    <text evidence="1">The sequence shown here is derived from an EMBL/GenBank/DDBJ whole genome shotgun (WGS) entry which is preliminary data.</text>
</comment>
<dbReference type="PATRIC" id="fig|1121022.4.peg.2730"/>
<accession>V4PNB9</accession>
<proteinExistence type="predicted"/>
<dbReference type="EMBL" id="AWGB01000028">
    <property type="protein sequence ID" value="ESQ89741.1"/>
    <property type="molecule type" value="Genomic_DNA"/>
</dbReference>
<evidence type="ECO:0000313" key="2">
    <source>
        <dbReference type="Proteomes" id="UP000017837"/>
    </source>
</evidence>
<organism evidence="1 2">
    <name type="scientific">Asticcacaulis benevestitus DSM 16100 = ATCC BAA-896</name>
    <dbReference type="NCBI Taxonomy" id="1121022"/>
    <lineage>
        <taxon>Bacteria</taxon>
        <taxon>Pseudomonadati</taxon>
        <taxon>Pseudomonadota</taxon>
        <taxon>Alphaproteobacteria</taxon>
        <taxon>Caulobacterales</taxon>
        <taxon>Caulobacteraceae</taxon>
        <taxon>Asticcacaulis</taxon>
    </lineage>
</organism>
<dbReference type="Proteomes" id="UP000017837">
    <property type="component" value="Unassembled WGS sequence"/>
</dbReference>
<keyword evidence="2" id="KW-1185">Reference proteome</keyword>